<keyword evidence="5" id="KW-0963">Cytoplasm</keyword>
<accession>A0A402CYE8</accession>
<comment type="pathway">
    <text evidence="5">Purine metabolism; AMP biosynthesis via salvage pathway; AMP from ADP: step 1/1.</text>
</comment>
<evidence type="ECO:0000256" key="7">
    <source>
        <dbReference type="RuleBase" id="RU003331"/>
    </source>
</evidence>
<keyword evidence="4 5" id="KW-0418">Kinase</keyword>
<dbReference type="FunCoup" id="A0A402CYE8">
    <property type="interactions" value="507"/>
</dbReference>
<keyword evidence="5" id="KW-0862">Zinc</keyword>
<dbReference type="HAMAP" id="MF_00235">
    <property type="entry name" value="Adenylate_kinase_Adk"/>
    <property type="match status" value="1"/>
</dbReference>
<feature type="binding site" evidence="5">
    <location>
        <position position="36"/>
    </location>
    <ligand>
        <name>AMP</name>
        <dbReference type="ChEBI" id="CHEBI:456215"/>
    </ligand>
</feature>
<evidence type="ECO:0000256" key="6">
    <source>
        <dbReference type="RuleBase" id="RU003330"/>
    </source>
</evidence>
<feature type="binding site" evidence="5">
    <location>
        <position position="150"/>
    </location>
    <ligand>
        <name>Zn(2+)</name>
        <dbReference type="ChEBI" id="CHEBI:29105"/>
        <note>structural</note>
    </ligand>
</feature>
<dbReference type="InterPro" id="IPR027417">
    <property type="entry name" value="P-loop_NTPase"/>
</dbReference>
<evidence type="ECO:0000313" key="8">
    <source>
        <dbReference type="EMBL" id="BDI31331.1"/>
    </source>
</evidence>
<keyword evidence="1 5" id="KW-0808">Transferase</keyword>
<proteinExistence type="inferred from homology"/>
<comment type="caution">
    <text evidence="5">Lacks conserved residue(s) required for the propagation of feature annotation.</text>
</comment>
<dbReference type="Proteomes" id="UP000287394">
    <property type="component" value="Chromosome"/>
</dbReference>
<comment type="similarity">
    <text evidence="5 6">Belongs to the adenylate kinase family.</text>
</comment>
<keyword evidence="5" id="KW-0479">Metal-binding</keyword>
<comment type="catalytic activity">
    <reaction evidence="5 7">
        <text>AMP + ATP = 2 ADP</text>
        <dbReference type="Rhea" id="RHEA:12973"/>
        <dbReference type="ChEBI" id="CHEBI:30616"/>
        <dbReference type="ChEBI" id="CHEBI:456215"/>
        <dbReference type="ChEBI" id="CHEBI:456216"/>
        <dbReference type="EC" id="2.7.4.3"/>
    </reaction>
</comment>
<keyword evidence="2 5" id="KW-0545">Nucleotide biosynthesis</keyword>
<feature type="binding site" evidence="5">
    <location>
        <position position="130"/>
    </location>
    <ligand>
        <name>Zn(2+)</name>
        <dbReference type="ChEBI" id="CHEBI:29105"/>
        <note>structural</note>
    </ligand>
</feature>
<gene>
    <name evidence="8" type="primary">adk_1</name>
    <name evidence="5" type="synonym">adk</name>
    <name evidence="8" type="ORF">CCAX7_33820</name>
</gene>
<evidence type="ECO:0000256" key="1">
    <source>
        <dbReference type="ARBA" id="ARBA00022679"/>
    </source>
</evidence>
<feature type="binding site" evidence="5">
    <location>
        <begin position="136"/>
        <end position="137"/>
    </location>
    <ligand>
        <name>ATP</name>
        <dbReference type="ChEBI" id="CHEBI:30616"/>
    </ligand>
</feature>
<dbReference type="EC" id="2.7.4.3" evidence="5 7"/>
<dbReference type="Pfam" id="PF05191">
    <property type="entry name" value="ADK_lid"/>
    <property type="match status" value="1"/>
</dbReference>
<dbReference type="InterPro" id="IPR000850">
    <property type="entry name" value="Adenylat/UMP-CMP_kin"/>
</dbReference>
<dbReference type="OrthoDB" id="9805030at2"/>
<feature type="binding site" evidence="5">
    <location>
        <position position="127"/>
    </location>
    <ligand>
        <name>ATP</name>
        <dbReference type="ChEBI" id="CHEBI:30616"/>
    </ligand>
</feature>
<feature type="binding site" evidence="5">
    <location>
        <begin position="85"/>
        <end position="88"/>
    </location>
    <ligand>
        <name>AMP</name>
        <dbReference type="ChEBI" id="CHEBI:456215"/>
    </ligand>
</feature>
<comment type="domain">
    <text evidence="5">Consists of three domains, a large central CORE domain and two small peripheral domains, NMPbind and LID, which undergo movements during catalysis. The LID domain closes over the site of phosphoryl transfer upon ATP binding. Assembling and dissambling the active center during each catalytic cycle provides an effective means to prevent ATP hydrolysis. Some bacteria have evolved a zinc-coordinating structure that stabilizes the LID domain.</text>
</comment>
<comment type="subunit">
    <text evidence="5 7">Monomer.</text>
</comment>
<name>A0A402CYE8_9BACT</name>
<comment type="function">
    <text evidence="5">Catalyzes the reversible transfer of the terminal phosphate group between ATP and AMP. Plays an important role in cellular energy homeostasis and in adenine nucleotide metabolism.</text>
</comment>
<comment type="subcellular location">
    <subcellularLocation>
        <location evidence="5 7">Cytoplasm</location>
    </subcellularLocation>
</comment>
<organism evidence="8 9">
    <name type="scientific">Capsulimonas corticalis</name>
    <dbReference type="NCBI Taxonomy" id="2219043"/>
    <lineage>
        <taxon>Bacteria</taxon>
        <taxon>Bacillati</taxon>
        <taxon>Armatimonadota</taxon>
        <taxon>Armatimonadia</taxon>
        <taxon>Capsulimonadales</taxon>
        <taxon>Capsulimonadaceae</taxon>
        <taxon>Capsulimonas</taxon>
    </lineage>
</organism>
<dbReference type="PROSITE" id="PS00113">
    <property type="entry name" value="ADENYLATE_KINASE"/>
    <property type="match status" value="1"/>
</dbReference>
<feature type="binding site" evidence="5">
    <location>
        <position position="92"/>
    </location>
    <ligand>
        <name>AMP</name>
        <dbReference type="ChEBI" id="CHEBI:456215"/>
    </ligand>
</feature>
<dbReference type="Gene3D" id="3.40.50.300">
    <property type="entry name" value="P-loop containing nucleotide triphosphate hydrolases"/>
    <property type="match status" value="1"/>
</dbReference>
<dbReference type="EMBL" id="AP025739">
    <property type="protein sequence ID" value="BDI31331.1"/>
    <property type="molecule type" value="Genomic_DNA"/>
</dbReference>
<dbReference type="PRINTS" id="PR00094">
    <property type="entry name" value="ADENYLTKNASE"/>
</dbReference>
<feature type="region of interest" description="NMP" evidence="5">
    <location>
        <begin position="30"/>
        <end position="59"/>
    </location>
</feature>
<dbReference type="NCBIfam" id="TIGR01351">
    <property type="entry name" value="adk"/>
    <property type="match status" value="1"/>
</dbReference>
<keyword evidence="9" id="KW-1185">Reference proteome</keyword>
<sequence length="215" mass="23809">MRAVLLGPPGSGKGTQGQKLADQLRVPRIATGDIIRDHIARRTTFGLKIEERIAAGDFAPDEDIIHYVSLRLAEPDAAAGYVLDGFPRNLNQARLFDATGSEETPAIDVVISLEIDEASLIERTAGRLICPKCGTVYQTHLQPPKRAGRCDRDEEMLVRRPEDDPGTMPHRLDVYHMSTLPLTQYYAQQGKLRPVDASGSPADVFHRILFALKDR</sequence>
<feature type="binding site" evidence="5">
    <location>
        <position position="160"/>
    </location>
    <ligand>
        <name>AMP</name>
        <dbReference type="ChEBI" id="CHEBI:456215"/>
    </ligand>
</feature>
<feature type="binding site" evidence="5">
    <location>
        <position position="133"/>
    </location>
    <ligand>
        <name>Zn(2+)</name>
        <dbReference type="ChEBI" id="CHEBI:29105"/>
        <note>structural</note>
    </ligand>
</feature>
<dbReference type="PANTHER" id="PTHR23359">
    <property type="entry name" value="NUCLEOTIDE KINASE"/>
    <property type="match status" value="1"/>
</dbReference>
<dbReference type="InterPro" id="IPR006259">
    <property type="entry name" value="Adenyl_kin_sub"/>
</dbReference>
<feature type="binding site" evidence="5">
    <location>
        <position position="171"/>
    </location>
    <ligand>
        <name>AMP</name>
        <dbReference type="ChEBI" id="CHEBI:456215"/>
    </ligand>
</feature>
<reference evidence="8 9" key="1">
    <citation type="journal article" date="2019" name="Int. J. Syst. Evol. Microbiol.">
        <title>Capsulimonas corticalis gen. nov., sp. nov., an aerobic capsulated bacterium, of a novel bacterial order, Capsulimonadales ord. nov., of the class Armatimonadia of the phylum Armatimonadetes.</title>
        <authorList>
            <person name="Li J."/>
            <person name="Kudo C."/>
            <person name="Tonouchi A."/>
        </authorList>
    </citation>
    <scope>NUCLEOTIDE SEQUENCE [LARGE SCALE GENOMIC DNA]</scope>
    <source>
        <strain evidence="8 9">AX-7</strain>
    </source>
</reference>
<evidence type="ECO:0000256" key="2">
    <source>
        <dbReference type="ARBA" id="ARBA00022727"/>
    </source>
</evidence>
<protein>
    <recommendedName>
        <fullName evidence="5 7">Adenylate kinase</fullName>
        <shortName evidence="5">AK</shortName>
        <ecNumber evidence="5 7">2.7.4.3</ecNumber>
    </recommendedName>
    <alternativeName>
        <fullName evidence="5">ATP-AMP transphosphorylase</fullName>
    </alternativeName>
    <alternativeName>
        <fullName evidence="5">ATP:AMP phosphotransferase</fullName>
    </alternativeName>
    <alternativeName>
        <fullName evidence="5">Adenylate monophosphate kinase</fullName>
    </alternativeName>
</protein>
<dbReference type="GO" id="GO:0005524">
    <property type="term" value="F:ATP binding"/>
    <property type="evidence" value="ECO:0007669"/>
    <property type="project" value="UniProtKB-UniRule"/>
</dbReference>
<feature type="binding site" evidence="5">
    <location>
        <position position="31"/>
    </location>
    <ligand>
        <name>AMP</name>
        <dbReference type="ChEBI" id="CHEBI:456215"/>
    </ligand>
</feature>
<dbReference type="GO" id="GO:0008270">
    <property type="term" value="F:zinc ion binding"/>
    <property type="evidence" value="ECO:0007669"/>
    <property type="project" value="UniProtKB-UniRule"/>
</dbReference>
<dbReference type="InterPro" id="IPR007862">
    <property type="entry name" value="Adenylate_kinase_lid-dom"/>
</dbReference>
<dbReference type="SUPFAM" id="SSF52540">
    <property type="entry name" value="P-loop containing nucleoside triphosphate hydrolases"/>
    <property type="match status" value="1"/>
</dbReference>
<feature type="binding site" evidence="5">
    <location>
        <begin position="10"/>
        <end position="15"/>
    </location>
    <ligand>
        <name>ATP</name>
        <dbReference type="ChEBI" id="CHEBI:30616"/>
    </ligand>
</feature>
<dbReference type="GO" id="GO:0004017">
    <property type="term" value="F:AMP kinase activity"/>
    <property type="evidence" value="ECO:0007669"/>
    <property type="project" value="UniProtKB-UniRule"/>
</dbReference>
<feature type="region of interest" description="LID" evidence="5">
    <location>
        <begin position="126"/>
        <end position="163"/>
    </location>
</feature>
<dbReference type="InterPro" id="IPR033690">
    <property type="entry name" value="Adenylat_kinase_CS"/>
</dbReference>
<keyword evidence="5 7" id="KW-0067">ATP-binding</keyword>
<dbReference type="CDD" id="cd01428">
    <property type="entry name" value="ADK"/>
    <property type="match status" value="1"/>
</dbReference>
<evidence type="ECO:0000256" key="4">
    <source>
        <dbReference type="ARBA" id="ARBA00022777"/>
    </source>
</evidence>
<dbReference type="AlphaFoldDB" id="A0A402CYE8"/>
<dbReference type="GO" id="GO:0044209">
    <property type="term" value="P:AMP salvage"/>
    <property type="evidence" value="ECO:0007669"/>
    <property type="project" value="UniProtKB-UniRule"/>
</dbReference>
<evidence type="ECO:0000256" key="3">
    <source>
        <dbReference type="ARBA" id="ARBA00022741"/>
    </source>
</evidence>
<dbReference type="GO" id="GO:0005737">
    <property type="term" value="C:cytoplasm"/>
    <property type="evidence" value="ECO:0007669"/>
    <property type="project" value="UniProtKB-SubCell"/>
</dbReference>
<dbReference type="Pfam" id="PF00406">
    <property type="entry name" value="ADK"/>
    <property type="match status" value="1"/>
</dbReference>
<evidence type="ECO:0000313" key="9">
    <source>
        <dbReference type="Proteomes" id="UP000287394"/>
    </source>
</evidence>
<feature type="binding site" evidence="5">
    <location>
        <position position="153"/>
    </location>
    <ligand>
        <name>Zn(2+)</name>
        <dbReference type="ChEBI" id="CHEBI:29105"/>
        <note>structural</note>
    </ligand>
</feature>
<feature type="binding site" evidence="5">
    <location>
        <position position="199"/>
    </location>
    <ligand>
        <name>ATP</name>
        <dbReference type="ChEBI" id="CHEBI:30616"/>
    </ligand>
</feature>
<evidence type="ECO:0000256" key="5">
    <source>
        <dbReference type="HAMAP-Rule" id="MF_00235"/>
    </source>
</evidence>
<dbReference type="KEGG" id="ccot:CCAX7_33820"/>
<keyword evidence="3 5" id="KW-0547">Nucleotide-binding</keyword>